<dbReference type="EMBL" id="HACA01018688">
    <property type="protein sequence ID" value="CDW36049.1"/>
    <property type="molecule type" value="Transcribed_RNA"/>
</dbReference>
<dbReference type="AlphaFoldDB" id="A0A0K2UCS6"/>
<reference evidence="1" key="1">
    <citation type="submission" date="2014-05" db="EMBL/GenBank/DDBJ databases">
        <authorList>
            <person name="Chronopoulou M."/>
        </authorList>
    </citation>
    <scope>NUCLEOTIDE SEQUENCE</scope>
    <source>
        <tissue evidence="1">Whole organism</tissue>
    </source>
</reference>
<sequence>MNGLLHDCWDHQYSREGRLGIVLVHEGPRRWLRGLYNIVSFLSKNMWSPFLARLKTV</sequence>
<accession>A0A0K2UCS6</accession>
<name>A0A0K2UCS6_LEPSM</name>
<organism evidence="1">
    <name type="scientific">Lepeophtheirus salmonis</name>
    <name type="common">Salmon louse</name>
    <name type="synonym">Caligus salmonis</name>
    <dbReference type="NCBI Taxonomy" id="72036"/>
    <lineage>
        <taxon>Eukaryota</taxon>
        <taxon>Metazoa</taxon>
        <taxon>Ecdysozoa</taxon>
        <taxon>Arthropoda</taxon>
        <taxon>Crustacea</taxon>
        <taxon>Multicrustacea</taxon>
        <taxon>Hexanauplia</taxon>
        <taxon>Copepoda</taxon>
        <taxon>Siphonostomatoida</taxon>
        <taxon>Caligidae</taxon>
        <taxon>Lepeophtheirus</taxon>
    </lineage>
</organism>
<evidence type="ECO:0000313" key="1">
    <source>
        <dbReference type="EMBL" id="CDW36049.1"/>
    </source>
</evidence>
<proteinExistence type="predicted"/>
<protein>
    <submittedName>
        <fullName evidence="1">Uncharacterized protein</fullName>
    </submittedName>
</protein>